<keyword evidence="2" id="KW-1185">Reference proteome</keyword>
<protein>
    <submittedName>
        <fullName evidence="1">Uncharacterized protein</fullName>
    </submittedName>
</protein>
<dbReference type="EMBL" id="CP071518">
    <property type="protein sequence ID" value="QSX79040.1"/>
    <property type="molecule type" value="Genomic_DNA"/>
</dbReference>
<evidence type="ECO:0000313" key="2">
    <source>
        <dbReference type="Proteomes" id="UP000639274"/>
    </source>
</evidence>
<proteinExistence type="predicted"/>
<sequence>MAYQPEDKQPNIADILENQATIRSEAEARVGVFKAMPARQRNDLVTKSSLLSNTLEGKQWADLTDAQRIEVFNTLEQINAALTKAEDERVVCEQKKRPGSNMIMKSCKTVAQLREQREDSQKFLEENGICKGHLNCVPGQ</sequence>
<dbReference type="KEGG" id="lsf:I8J32_003795"/>
<organism evidence="1 2">
    <name type="scientific">Agrilutibacter solisilvae</name>
    <dbReference type="NCBI Taxonomy" id="2763317"/>
    <lineage>
        <taxon>Bacteria</taxon>
        <taxon>Pseudomonadati</taxon>
        <taxon>Pseudomonadota</taxon>
        <taxon>Gammaproteobacteria</taxon>
        <taxon>Lysobacterales</taxon>
        <taxon>Lysobacteraceae</taxon>
        <taxon>Agrilutibacter</taxon>
    </lineage>
</organism>
<evidence type="ECO:0000313" key="1">
    <source>
        <dbReference type="EMBL" id="QSX79040.1"/>
    </source>
</evidence>
<reference evidence="1 2" key="1">
    <citation type="submission" date="2021-03" db="EMBL/GenBank/DDBJ databases">
        <title>Lysobacter sp. nov. isolated from soil of gangwondo yeongwol, south Korea.</title>
        <authorList>
            <person name="Kim K.R."/>
            <person name="Kim K.H."/>
            <person name="Jeon C.O."/>
        </authorList>
    </citation>
    <scope>NUCLEOTIDE SEQUENCE [LARGE SCALE GENOMIC DNA]</scope>
    <source>
        <strain evidence="1 2">R19</strain>
    </source>
</reference>
<name>A0A974Y1U5_9GAMM</name>
<dbReference type="Proteomes" id="UP000639274">
    <property type="component" value="Chromosome"/>
</dbReference>
<dbReference type="AlphaFoldDB" id="A0A974Y1U5"/>
<gene>
    <name evidence="1" type="ORF">I8J32_003795</name>
</gene>
<dbReference type="RefSeq" id="WP_200615028.1">
    <property type="nucleotide sequence ID" value="NZ_CP071518.1"/>
</dbReference>
<accession>A0A974Y1U5</accession>